<protein>
    <submittedName>
        <fullName evidence="8">RNA polymerase subunit sigma-70</fullName>
    </submittedName>
</protein>
<evidence type="ECO:0000256" key="1">
    <source>
        <dbReference type="ARBA" id="ARBA00010641"/>
    </source>
</evidence>
<feature type="domain" description="RNA polymerase sigma factor 70 region 4 type 2" evidence="7">
    <location>
        <begin position="112"/>
        <end position="162"/>
    </location>
</feature>
<feature type="domain" description="RNA polymerase sigma-70 region 2" evidence="6">
    <location>
        <begin position="11"/>
        <end position="74"/>
    </location>
</feature>
<dbReference type="EMBL" id="LLZU01000002">
    <property type="protein sequence ID" value="KRV51114.1"/>
    <property type="molecule type" value="Genomic_DNA"/>
</dbReference>
<evidence type="ECO:0000259" key="6">
    <source>
        <dbReference type="Pfam" id="PF04542"/>
    </source>
</evidence>
<dbReference type="RefSeq" id="WP_018386132.1">
    <property type="nucleotide sequence ID" value="NZ_LLZU01000002.1"/>
</dbReference>
<dbReference type="InterPro" id="IPR007627">
    <property type="entry name" value="RNA_pol_sigma70_r2"/>
</dbReference>
<dbReference type="GO" id="GO:0003677">
    <property type="term" value="F:DNA binding"/>
    <property type="evidence" value="ECO:0007669"/>
    <property type="project" value="InterPro"/>
</dbReference>
<dbReference type="Gene3D" id="1.10.10.10">
    <property type="entry name" value="Winged helix-like DNA-binding domain superfamily/Winged helix DNA-binding domain"/>
    <property type="match status" value="1"/>
</dbReference>
<evidence type="ECO:0000313" key="9">
    <source>
        <dbReference type="Proteomes" id="UP000050867"/>
    </source>
</evidence>
<evidence type="ECO:0000259" key="7">
    <source>
        <dbReference type="Pfam" id="PF08281"/>
    </source>
</evidence>
<evidence type="ECO:0000313" key="8">
    <source>
        <dbReference type="EMBL" id="KRV51114.1"/>
    </source>
</evidence>
<dbReference type="SUPFAM" id="SSF54427">
    <property type="entry name" value="NTF2-like"/>
    <property type="match status" value="1"/>
</dbReference>
<dbReference type="InterPro" id="IPR014284">
    <property type="entry name" value="RNA_pol_sigma-70_dom"/>
</dbReference>
<dbReference type="NCBIfam" id="TIGR02937">
    <property type="entry name" value="sigma70-ECF"/>
    <property type="match status" value="1"/>
</dbReference>
<dbReference type="AlphaFoldDB" id="A0A0T6LYH4"/>
<dbReference type="OrthoDB" id="3211555at2"/>
<comment type="subunit">
    <text evidence="2">Interacts transiently with the RNA polymerase catalytic core formed by RpoA, RpoB, RpoC and RpoZ (2 alpha, 1 beta, 1 beta' and 1 omega subunit) to form the RNA polymerase holoenzyme that can initiate transcription.</text>
</comment>
<dbReference type="InterPro" id="IPR013249">
    <property type="entry name" value="RNA_pol_sigma70_r4_t2"/>
</dbReference>
<dbReference type="Gene3D" id="1.10.1740.10">
    <property type="match status" value="1"/>
</dbReference>
<comment type="similarity">
    <text evidence="1">Belongs to the sigma-70 factor family. ECF subfamily.</text>
</comment>
<gene>
    <name evidence="8" type="ORF">AQ490_02620</name>
</gene>
<accession>A0A0T6LYH4</accession>
<dbReference type="InterPro" id="IPR013324">
    <property type="entry name" value="RNA_pol_sigma_r3/r4-like"/>
</dbReference>
<dbReference type="SUPFAM" id="SSF88659">
    <property type="entry name" value="Sigma3 and sigma4 domains of RNA polymerase sigma factors"/>
    <property type="match status" value="1"/>
</dbReference>
<dbReference type="InterPro" id="IPR032710">
    <property type="entry name" value="NTF2-like_dom_sf"/>
</dbReference>
<keyword evidence="5" id="KW-0804">Transcription</keyword>
<dbReference type="STRING" id="76728.AQ490_02620"/>
<dbReference type="PANTHER" id="PTHR30173:SF43">
    <property type="entry name" value="ECF RNA POLYMERASE SIGMA FACTOR SIGI-RELATED"/>
    <property type="match status" value="1"/>
</dbReference>
<evidence type="ECO:0000256" key="5">
    <source>
        <dbReference type="ARBA" id="ARBA00023163"/>
    </source>
</evidence>
<dbReference type="GO" id="GO:0006352">
    <property type="term" value="P:DNA-templated transcription initiation"/>
    <property type="evidence" value="ECO:0007669"/>
    <property type="project" value="InterPro"/>
</dbReference>
<comment type="caution">
    <text evidence="8">The sequence shown here is derived from an EMBL/GenBank/DDBJ whole genome shotgun (WGS) entry which is preliminary data.</text>
</comment>
<dbReference type="Proteomes" id="UP000050867">
    <property type="component" value="Unassembled WGS sequence"/>
</dbReference>
<dbReference type="Gene3D" id="3.10.450.50">
    <property type="match status" value="1"/>
</dbReference>
<reference evidence="8 9" key="1">
    <citation type="submission" date="2015-10" db="EMBL/GenBank/DDBJ databases">
        <title>Draft genome sequence of pyrrolomycin-producing Streptomyces vitaminophilus.</title>
        <authorList>
            <person name="Graham D.E."/>
            <person name="Mahan K.M."/>
            <person name="Klingeman D.M."/>
            <person name="Hettich R.L."/>
            <person name="Parry R.J."/>
        </authorList>
    </citation>
    <scope>NUCLEOTIDE SEQUENCE [LARGE SCALE GENOMIC DNA]</scope>
    <source>
        <strain evidence="8 9">ATCC 31673</strain>
    </source>
</reference>
<dbReference type="Pfam" id="PF04542">
    <property type="entry name" value="Sigma70_r2"/>
    <property type="match status" value="1"/>
</dbReference>
<dbReference type="PANTHER" id="PTHR30173">
    <property type="entry name" value="SIGMA 19 FACTOR"/>
    <property type="match status" value="1"/>
</dbReference>
<keyword evidence="9" id="KW-1185">Reference proteome</keyword>
<proteinExistence type="inferred from homology"/>
<name>A0A0T6LYH4_WENVI</name>
<evidence type="ECO:0000256" key="2">
    <source>
        <dbReference type="ARBA" id="ARBA00011344"/>
    </source>
</evidence>
<keyword evidence="4" id="KW-0731">Sigma factor</keyword>
<evidence type="ECO:0000256" key="4">
    <source>
        <dbReference type="ARBA" id="ARBA00023082"/>
    </source>
</evidence>
<dbReference type="SUPFAM" id="SSF88946">
    <property type="entry name" value="Sigma2 domain of RNA polymerase sigma factors"/>
    <property type="match status" value="1"/>
</dbReference>
<dbReference type="Pfam" id="PF08281">
    <property type="entry name" value="Sigma70_r4_2"/>
    <property type="match status" value="1"/>
</dbReference>
<organism evidence="8 9">
    <name type="scientific">Wenjunlia vitaminophila</name>
    <name type="common">Streptomyces vitaminophilus</name>
    <dbReference type="NCBI Taxonomy" id="76728"/>
    <lineage>
        <taxon>Bacteria</taxon>
        <taxon>Bacillati</taxon>
        <taxon>Actinomycetota</taxon>
        <taxon>Actinomycetes</taxon>
        <taxon>Kitasatosporales</taxon>
        <taxon>Streptomycetaceae</taxon>
        <taxon>Wenjunlia</taxon>
    </lineage>
</organism>
<dbReference type="InterPro" id="IPR013325">
    <property type="entry name" value="RNA_pol_sigma_r2"/>
</dbReference>
<sequence>MDEQEFLAERFEQHRSRLRAVAYRLLGSLAEADDAVQETWLRITRAGTDGVENLDGWMTTIVARISLNMLRSRSTRAEKPLEGTRLPDPVVTRYDEVDPEQQVLLADSVGLALLVVLDTLSPAERLAFVLHDTFGLPFDEIAPVVGRTPAATRQLASRARRRVRGAAPDPDADVTRQREVVDAFLAAARDGDFEGLLAVLDPDVVLRSDPGTEKPSVLVRGAATIAAGAVTYGHLARSSHAVLVNGAAGVVAVSEGRAISLMAFTVRHGRIVAIDALSDPERLGRLDLAALGL</sequence>
<dbReference type="InterPro" id="IPR052704">
    <property type="entry name" value="ECF_Sigma-70_Domain"/>
</dbReference>
<evidence type="ECO:0000256" key="3">
    <source>
        <dbReference type="ARBA" id="ARBA00023015"/>
    </source>
</evidence>
<dbReference type="eggNOG" id="COG1595">
    <property type="taxonomic scope" value="Bacteria"/>
</dbReference>
<keyword evidence="3" id="KW-0805">Transcription regulation</keyword>
<dbReference type="GO" id="GO:0016987">
    <property type="term" value="F:sigma factor activity"/>
    <property type="evidence" value="ECO:0007669"/>
    <property type="project" value="UniProtKB-KW"/>
</dbReference>
<dbReference type="InterPro" id="IPR036388">
    <property type="entry name" value="WH-like_DNA-bd_sf"/>
</dbReference>